<evidence type="ECO:0000256" key="5">
    <source>
        <dbReference type="ARBA" id="ARBA00022481"/>
    </source>
</evidence>
<dbReference type="GO" id="GO:0031080">
    <property type="term" value="C:nuclear pore outer ring"/>
    <property type="evidence" value="ECO:0007669"/>
    <property type="project" value="TreeGrafter"/>
</dbReference>
<comment type="function">
    <text evidence="18">Functions as a component of the nuclear pore complex (NPC).</text>
</comment>
<name>A0A7R9LJ53_9ACAR</name>
<dbReference type="GO" id="GO:0000973">
    <property type="term" value="P:post-transcriptional tethering of RNA polymerase II gene DNA at nuclear periphery"/>
    <property type="evidence" value="ECO:0007669"/>
    <property type="project" value="TreeGrafter"/>
</dbReference>
<evidence type="ECO:0000256" key="3">
    <source>
        <dbReference type="ARBA" id="ARBA00022448"/>
    </source>
</evidence>
<evidence type="ECO:0000256" key="8">
    <source>
        <dbReference type="ARBA" id="ARBA00022838"/>
    </source>
</evidence>
<keyword evidence="3 18" id="KW-0813">Transport</keyword>
<evidence type="ECO:0000256" key="15">
    <source>
        <dbReference type="ARBA" id="ARBA00023328"/>
    </source>
</evidence>
<dbReference type="Proteomes" id="UP000728032">
    <property type="component" value="Unassembled WGS sequence"/>
</dbReference>
<dbReference type="Pfam" id="PF04121">
    <property type="entry name" value="Nup84_Nup100"/>
    <property type="match status" value="1"/>
</dbReference>
<comment type="subcellular location">
    <subcellularLocation>
        <location evidence="1">Chromosome</location>
        <location evidence="1">Centromere</location>
        <location evidence="1">Kinetochore</location>
    </subcellularLocation>
    <subcellularLocation>
        <location evidence="18">Nucleus</location>
        <location evidence="18">Nuclear pore complex</location>
    </subcellularLocation>
    <subcellularLocation>
        <location evidence="18">Nucleus membrane</location>
    </subcellularLocation>
</comment>
<evidence type="ECO:0000256" key="12">
    <source>
        <dbReference type="ARBA" id="ARBA00023132"/>
    </source>
</evidence>
<evidence type="ECO:0000256" key="16">
    <source>
        <dbReference type="ARBA" id="ARBA00056880"/>
    </source>
</evidence>
<dbReference type="FunFam" id="1.20.190.50:FF:000001">
    <property type="entry name" value="Nuclear pore complex protein"/>
    <property type="match status" value="1"/>
</dbReference>
<evidence type="ECO:0000256" key="17">
    <source>
        <dbReference type="ARBA" id="ARBA00063956"/>
    </source>
</evidence>
<organism evidence="19">
    <name type="scientific">Oppiella nova</name>
    <dbReference type="NCBI Taxonomy" id="334625"/>
    <lineage>
        <taxon>Eukaryota</taxon>
        <taxon>Metazoa</taxon>
        <taxon>Ecdysozoa</taxon>
        <taxon>Arthropoda</taxon>
        <taxon>Chelicerata</taxon>
        <taxon>Arachnida</taxon>
        <taxon>Acari</taxon>
        <taxon>Acariformes</taxon>
        <taxon>Sarcoptiformes</taxon>
        <taxon>Oribatida</taxon>
        <taxon>Brachypylina</taxon>
        <taxon>Oppioidea</taxon>
        <taxon>Oppiidae</taxon>
        <taxon>Oppiella</taxon>
    </lineage>
</organism>
<dbReference type="InterPro" id="IPR007252">
    <property type="entry name" value="Nup84/Nup107"/>
</dbReference>
<keyword evidence="5" id="KW-0488">Methylation</keyword>
<comment type="function">
    <text evidence="16">Plays a role in the nuclear pore complex (NPC) assembly and/or maintenance. Required for the assembly of peripheral proteins into the NPC. May anchor NUP62 to the NPC. Involved in nephrogenesis.</text>
</comment>
<keyword evidence="8" id="KW-0995">Kinetochore</keyword>
<evidence type="ECO:0000256" key="1">
    <source>
        <dbReference type="ARBA" id="ARBA00004629"/>
    </source>
</evidence>
<evidence type="ECO:0000256" key="6">
    <source>
        <dbReference type="ARBA" id="ARBA00022553"/>
    </source>
</evidence>
<dbReference type="GO" id="GO:0000776">
    <property type="term" value="C:kinetochore"/>
    <property type="evidence" value="ECO:0007669"/>
    <property type="project" value="UniProtKB-KW"/>
</dbReference>
<accession>A0A7R9LJ53</accession>
<evidence type="ECO:0000256" key="9">
    <source>
        <dbReference type="ARBA" id="ARBA00022927"/>
    </source>
</evidence>
<evidence type="ECO:0000256" key="2">
    <source>
        <dbReference type="ARBA" id="ARBA00009510"/>
    </source>
</evidence>
<evidence type="ECO:0000313" key="19">
    <source>
        <dbReference type="EMBL" id="CAD7641399.1"/>
    </source>
</evidence>
<dbReference type="GO" id="GO:0031965">
    <property type="term" value="C:nuclear membrane"/>
    <property type="evidence" value="ECO:0007669"/>
    <property type="project" value="UniProtKB-SubCell"/>
</dbReference>
<evidence type="ECO:0000256" key="11">
    <source>
        <dbReference type="ARBA" id="ARBA00023010"/>
    </source>
</evidence>
<keyword evidence="9" id="KW-0653">Protein transport</keyword>
<evidence type="ECO:0000313" key="20">
    <source>
        <dbReference type="Proteomes" id="UP000728032"/>
    </source>
</evidence>
<keyword evidence="4" id="KW-0158">Chromosome</keyword>
<gene>
    <name evidence="19" type="ORF">ONB1V03_LOCUS3080</name>
</gene>
<keyword evidence="12 18" id="KW-0906">Nuclear pore complex</keyword>
<dbReference type="FunFam" id="1.10.3450.20:FF:000001">
    <property type="entry name" value="Nuclear pore complex protein"/>
    <property type="match status" value="1"/>
</dbReference>
<evidence type="ECO:0000256" key="14">
    <source>
        <dbReference type="ARBA" id="ARBA00023242"/>
    </source>
</evidence>
<keyword evidence="20" id="KW-1185">Reference proteome</keyword>
<proteinExistence type="inferred from homology"/>
<comment type="subunit">
    <text evidence="17">Part of the nuclear pore complex (NPC). Forms part of the Nup160 subcomplex in the nuclear pore which is composed of NUP160, NUP133, NUP107 and Nup96; this complex plays a role in RNA export and in tethering Nup98 and NUP153 to the nucleus. Does not interact with TPR. Interacts with ZNF106.</text>
</comment>
<dbReference type="GO" id="GO:0006606">
    <property type="term" value="P:protein import into nucleus"/>
    <property type="evidence" value="ECO:0007669"/>
    <property type="project" value="TreeGrafter"/>
</dbReference>
<dbReference type="Gene3D" id="1.10.3450.20">
    <property type="match status" value="1"/>
</dbReference>
<evidence type="ECO:0000256" key="4">
    <source>
        <dbReference type="ARBA" id="ARBA00022454"/>
    </source>
</evidence>
<evidence type="ECO:0000256" key="7">
    <source>
        <dbReference type="ARBA" id="ARBA00022816"/>
    </source>
</evidence>
<dbReference type="AlphaFoldDB" id="A0A7R9LJ53"/>
<keyword evidence="6" id="KW-0597">Phosphoprotein</keyword>
<keyword evidence="10" id="KW-0007">Acetylation</keyword>
<dbReference type="EMBL" id="OC915662">
    <property type="protein sequence ID" value="CAD7641399.1"/>
    <property type="molecule type" value="Genomic_DNA"/>
</dbReference>
<sequence length="886" mass="102793">MDKTLQNLYYSSLLSESPSVRDSTSRHANRFLNSFEMSSMHLLPSNLINQSVFLSTTANDTFQSNTILEEPDEESFSSDSALTLYQQFFETNQKYAANEDNVFEMLTEFELLCCDHLMVTSSLMKSKVRHSAETKDMNKLENVFRLERNSWRVFRAIFEDRTKSGGDCQEDMIVDDMVTKMSDKTFAERLFERDCRLRQMQLVIDWLERNQLDDSEDVANDRIQFYSEGPYSWENSLHALKTTGDQMLATDRKLCPNMDPDAPIRTRLSLHDLDVEDENRLFRYIFQLLRAGQLPDAKDIAQRLGYYWLSAALDGWLLHHDPNYGHEHSASKVLEPIEGNANRDLWKYVCWRASKVEGTNIYERAIFAALSGNVATLLPLCTRWSDRLWAYFRSSLDVHIEGELRATLVERPEGKPRFKIDLPDLYWDNKLTARAIFREIESHGTVSSAVEESYHQNIQKFVILGDVDSLVDYIYECSKVIADSRRTKKEEKRVDKYRQSEQVVEPQLLRFFAHLVLALRHLGVSSSRESLCVAILEAYIQFLIDRNQIELVAYYTAQLPKSNQITTFAKLLEGIEDEDDRKMCILLAKNANLDINSITMTLVDNVRVKTEEDMQLSHELMNATNSEDKKKINSLDWLLFSEVQEWSEALKQTNSLMRSFLLSRKVDAMKDAFNKLPETIIDNVYKQWIRRTGSSHLSAEEDNAVREYLCHKAYIQATDAFTDWQYCLHNSKPREPPKQTSKRFMDTVAYEHSVKQFELELSHWKEMLAKQGKLTADKIENVLLFPDGGWMADQRSDATGDQMRTHQMEELRRQYIPQLVFIAHSIHKSSNNLGDCLKLADLVADERKAIYTMFSKELLTDLLKKLRETSIEILNESSDPLGYATL</sequence>
<dbReference type="EMBL" id="CAJPVJ010000837">
    <property type="protein sequence ID" value="CAG2163506.1"/>
    <property type="molecule type" value="Genomic_DNA"/>
</dbReference>
<comment type="similarity">
    <text evidence="2 18">Belongs to the nucleoporin Nup84/Nup107 family.</text>
</comment>
<keyword evidence="7" id="KW-0509">mRNA transport</keyword>
<dbReference type="PANTHER" id="PTHR13003:SF2">
    <property type="entry name" value="NUCLEAR PORE COMPLEX PROTEIN NUP107"/>
    <property type="match status" value="1"/>
</dbReference>
<dbReference type="PANTHER" id="PTHR13003">
    <property type="entry name" value="NUP107-RELATED"/>
    <property type="match status" value="1"/>
</dbReference>
<keyword evidence="11 18" id="KW-0811">Translocation</keyword>
<keyword evidence="14 18" id="KW-0539">Nucleus</keyword>
<reference evidence="19" key="1">
    <citation type="submission" date="2020-11" db="EMBL/GenBank/DDBJ databases">
        <authorList>
            <person name="Tran Van P."/>
        </authorList>
    </citation>
    <scope>NUCLEOTIDE SEQUENCE</scope>
</reference>
<dbReference type="GO" id="GO:0006406">
    <property type="term" value="P:mRNA export from nucleus"/>
    <property type="evidence" value="ECO:0007669"/>
    <property type="project" value="TreeGrafter"/>
</dbReference>
<keyword evidence="15" id="KW-0137">Centromere</keyword>
<evidence type="ECO:0000256" key="18">
    <source>
        <dbReference type="RuleBase" id="RU365072"/>
    </source>
</evidence>
<dbReference type="GO" id="GO:0017056">
    <property type="term" value="F:structural constituent of nuclear pore"/>
    <property type="evidence" value="ECO:0007669"/>
    <property type="project" value="UniProtKB-UniRule"/>
</dbReference>
<evidence type="ECO:0000256" key="10">
    <source>
        <dbReference type="ARBA" id="ARBA00022990"/>
    </source>
</evidence>
<evidence type="ECO:0000256" key="13">
    <source>
        <dbReference type="ARBA" id="ARBA00023136"/>
    </source>
</evidence>
<keyword evidence="13 18" id="KW-0472">Membrane</keyword>
<dbReference type="Gene3D" id="1.20.190.50">
    <property type="match status" value="1"/>
</dbReference>
<protein>
    <recommendedName>
        <fullName evidence="18">Nuclear pore complex protein</fullName>
    </recommendedName>
</protein>
<dbReference type="OrthoDB" id="3098at2759"/>